<dbReference type="RefSeq" id="WP_127796156.1">
    <property type="nucleotide sequence ID" value="NZ_ML136873.1"/>
</dbReference>
<feature type="domain" description="CAAX prenyl protease 2/Lysostaphin resistance protein A-like" evidence="3">
    <location>
        <begin position="210"/>
        <end position="309"/>
    </location>
</feature>
<feature type="transmembrane region" description="Helical" evidence="2">
    <location>
        <begin position="164"/>
        <end position="187"/>
    </location>
</feature>
<comment type="caution">
    <text evidence="4">The sequence shown here is derived from an EMBL/GenBank/DDBJ whole genome shotgun (WGS) entry which is preliminary data.</text>
</comment>
<dbReference type="GO" id="GO:0004175">
    <property type="term" value="F:endopeptidase activity"/>
    <property type="evidence" value="ECO:0007669"/>
    <property type="project" value="UniProtKB-ARBA"/>
</dbReference>
<feature type="transmembrane region" description="Helical" evidence="2">
    <location>
        <begin position="67"/>
        <end position="89"/>
    </location>
</feature>
<evidence type="ECO:0000313" key="4">
    <source>
        <dbReference type="EMBL" id="RVU71503.1"/>
    </source>
</evidence>
<dbReference type="AlphaFoldDB" id="A0A437SX47"/>
<comment type="similarity">
    <text evidence="1">Belongs to the UPF0177 family.</text>
</comment>
<keyword evidence="2" id="KW-0472">Membrane</keyword>
<keyword evidence="2" id="KW-1133">Transmembrane helix</keyword>
<sequence>MPIALLIFGMLLVIAALIFNGFKYEQPWWLTIKEYVNAFIPIALILALKILFHFVLKNTSFPKPISITIYSILALTLFLPFLKVSLVPLRKFIPKLLAVFILSICVLNLLVTSYHFKNEILFAINDSSIINAFLFLGFALYLGNKWWQTAKMNLYFSGAFKSQWLFLLILLVFIIGSSVFSALINLTSQFKDAIWNWTATFSILNKFPGLNLILAAIEAGILEETLRWLNLRIVLSKFRHHRGRIELAVLISALIFAVSHSVNYFSGQTAALTAVQIFITLGFCLFLAAVYLYTGQFWLIVLIHACQDWLVFRIKVNPLADMSASGWWLSIDPHQFLPSLLVVLVYGAFTIVLLTGKRRSVIKAHLEKMS</sequence>
<feature type="transmembrane region" description="Helical" evidence="2">
    <location>
        <begin position="336"/>
        <end position="356"/>
    </location>
</feature>
<keyword evidence="4" id="KW-0378">Hydrolase</keyword>
<protein>
    <submittedName>
        <fullName evidence="4">CPBP family intramembrane metalloprotease</fullName>
    </submittedName>
</protein>
<feature type="transmembrane region" description="Helical" evidence="2">
    <location>
        <begin position="6"/>
        <end position="23"/>
    </location>
</feature>
<dbReference type="GO" id="GO:0080120">
    <property type="term" value="P:CAAX-box protein maturation"/>
    <property type="evidence" value="ECO:0007669"/>
    <property type="project" value="UniProtKB-ARBA"/>
</dbReference>
<feature type="transmembrane region" description="Helical" evidence="2">
    <location>
        <begin position="297"/>
        <end position="316"/>
    </location>
</feature>
<feature type="transmembrane region" description="Helical" evidence="2">
    <location>
        <begin position="207"/>
        <end position="226"/>
    </location>
</feature>
<feature type="transmembrane region" description="Helical" evidence="2">
    <location>
        <begin position="96"/>
        <end position="116"/>
    </location>
</feature>
<evidence type="ECO:0000259" key="3">
    <source>
        <dbReference type="Pfam" id="PF02517"/>
    </source>
</evidence>
<feature type="transmembrane region" description="Helical" evidence="2">
    <location>
        <begin position="35"/>
        <end position="55"/>
    </location>
</feature>
<dbReference type="Proteomes" id="UP000288291">
    <property type="component" value="Unassembled WGS sequence"/>
</dbReference>
<feature type="transmembrane region" description="Helical" evidence="2">
    <location>
        <begin position="247"/>
        <end position="265"/>
    </location>
</feature>
<keyword evidence="5" id="KW-1185">Reference proteome</keyword>
<evidence type="ECO:0000256" key="2">
    <source>
        <dbReference type="SAM" id="Phobius"/>
    </source>
</evidence>
<proteinExistence type="inferred from homology"/>
<keyword evidence="2" id="KW-0812">Transmembrane</keyword>
<evidence type="ECO:0000256" key="1">
    <source>
        <dbReference type="ARBA" id="ARBA00009067"/>
    </source>
</evidence>
<feature type="transmembrane region" description="Helical" evidence="2">
    <location>
        <begin position="122"/>
        <end position="143"/>
    </location>
</feature>
<dbReference type="GO" id="GO:0006508">
    <property type="term" value="P:proteolysis"/>
    <property type="evidence" value="ECO:0007669"/>
    <property type="project" value="UniProtKB-KW"/>
</dbReference>
<name>A0A437SX47_9LACO</name>
<dbReference type="InterPro" id="IPR003675">
    <property type="entry name" value="Rce1/LyrA-like_dom"/>
</dbReference>
<dbReference type="Pfam" id="PF02517">
    <property type="entry name" value="Rce1-like"/>
    <property type="match status" value="1"/>
</dbReference>
<evidence type="ECO:0000313" key="5">
    <source>
        <dbReference type="Proteomes" id="UP000288291"/>
    </source>
</evidence>
<dbReference type="GO" id="GO:0008237">
    <property type="term" value="F:metallopeptidase activity"/>
    <property type="evidence" value="ECO:0007669"/>
    <property type="project" value="UniProtKB-KW"/>
</dbReference>
<reference evidence="4 5" key="1">
    <citation type="submission" date="2018-12" db="EMBL/GenBank/DDBJ databases">
        <authorList>
            <person name="Meng J."/>
        </authorList>
    </citation>
    <scope>NUCLEOTIDE SEQUENCE [LARGE SCALE GENOMIC DNA]</scope>
    <source>
        <strain evidence="4 5">HT111-2</strain>
    </source>
</reference>
<organism evidence="4 5">
    <name type="scientific">Lactobacillus xujianguonis</name>
    <dbReference type="NCBI Taxonomy" id="2495899"/>
    <lineage>
        <taxon>Bacteria</taxon>
        <taxon>Bacillati</taxon>
        <taxon>Bacillota</taxon>
        <taxon>Bacilli</taxon>
        <taxon>Lactobacillales</taxon>
        <taxon>Lactobacillaceae</taxon>
        <taxon>Lactobacillus</taxon>
    </lineage>
</organism>
<keyword evidence="4" id="KW-0645">Protease</keyword>
<feature type="transmembrane region" description="Helical" evidence="2">
    <location>
        <begin position="271"/>
        <end position="292"/>
    </location>
</feature>
<keyword evidence="4" id="KW-0482">Metalloprotease</keyword>
<dbReference type="EMBL" id="RXIA01000004">
    <property type="protein sequence ID" value="RVU71503.1"/>
    <property type="molecule type" value="Genomic_DNA"/>
</dbReference>
<gene>
    <name evidence="4" type="ORF">EJK17_02035</name>
</gene>
<accession>A0A437SX47</accession>